<keyword evidence="2" id="KW-1185">Reference proteome</keyword>
<sequence>QILVVCACLTGFFVQIRGLITKYLSFQLEFTARPFLVVTLCHLNPWKKEALANASPYFSDLMSAYSVSSANSLFGFSSSRNGARQAVR</sequence>
<dbReference type="Proteomes" id="UP001432027">
    <property type="component" value="Unassembled WGS sequence"/>
</dbReference>
<gene>
    <name evidence="1" type="ORF">PENTCL1PPCAC_17394</name>
</gene>
<evidence type="ECO:0008006" key="3">
    <source>
        <dbReference type="Google" id="ProtNLM"/>
    </source>
</evidence>
<feature type="non-terminal residue" evidence="1">
    <location>
        <position position="1"/>
    </location>
</feature>
<proteinExistence type="predicted"/>
<organism evidence="1 2">
    <name type="scientific">Pristionchus entomophagus</name>
    <dbReference type="NCBI Taxonomy" id="358040"/>
    <lineage>
        <taxon>Eukaryota</taxon>
        <taxon>Metazoa</taxon>
        <taxon>Ecdysozoa</taxon>
        <taxon>Nematoda</taxon>
        <taxon>Chromadorea</taxon>
        <taxon>Rhabditida</taxon>
        <taxon>Rhabditina</taxon>
        <taxon>Diplogasteromorpha</taxon>
        <taxon>Diplogasteroidea</taxon>
        <taxon>Neodiplogasteridae</taxon>
        <taxon>Pristionchus</taxon>
    </lineage>
</organism>
<evidence type="ECO:0000313" key="2">
    <source>
        <dbReference type="Proteomes" id="UP001432027"/>
    </source>
</evidence>
<name>A0AAV5TLG5_9BILA</name>
<comment type="caution">
    <text evidence="1">The sequence shown here is derived from an EMBL/GenBank/DDBJ whole genome shotgun (WGS) entry which is preliminary data.</text>
</comment>
<accession>A0AAV5TLG5</accession>
<protein>
    <recommendedName>
        <fullName evidence="3">G protein-coupled receptor</fullName>
    </recommendedName>
</protein>
<reference evidence="1" key="1">
    <citation type="submission" date="2023-10" db="EMBL/GenBank/DDBJ databases">
        <title>Genome assembly of Pristionchus species.</title>
        <authorList>
            <person name="Yoshida K."/>
            <person name="Sommer R.J."/>
        </authorList>
    </citation>
    <scope>NUCLEOTIDE SEQUENCE</scope>
    <source>
        <strain evidence="1">RS0144</strain>
    </source>
</reference>
<dbReference type="EMBL" id="BTSX01000004">
    <property type="protein sequence ID" value="GMS95219.1"/>
    <property type="molecule type" value="Genomic_DNA"/>
</dbReference>
<evidence type="ECO:0000313" key="1">
    <source>
        <dbReference type="EMBL" id="GMS95219.1"/>
    </source>
</evidence>
<dbReference type="AlphaFoldDB" id="A0AAV5TLG5"/>